<dbReference type="GO" id="GO:0034220">
    <property type="term" value="P:monoatomic ion transmembrane transport"/>
    <property type="evidence" value="ECO:0007669"/>
    <property type="project" value="UniProtKB-KW"/>
</dbReference>
<protein>
    <submittedName>
        <fullName evidence="4">Potassium channel protein</fullName>
    </submittedName>
</protein>
<dbReference type="GO" id="GO:0005886">
    <property type="term" value="C:plasma membrane"/>
    <property type="evidence" value="ECO:0007669"/>
    <property type="project" value="UniProtKB-SubCell"/>
</dbReference>
<dbReference type="InterPro" id="IPR050721">
    <property type="entry name" value="Trk_Ktr_HKT_K-transport"/>
</dbReference>
<reference evidence="4" key="1">
    <citation type="submission" date="2020-01" db="EMBL/GenBank/DDBJ databases">
        <authorList>
            <person name="Meier V. D."/>
            <person name="Meier V D."/>
        </authorList>
    </citation>
    <scope>NUCLEOTIDE SEQUENCE</scope>
    <source>
        <strain evidence="4">HLG_WM_MAG_02</strain>
    </source>
</reference>
<gene>
    <name evidence="4" type="ORF">HELGO_WM20166</name>
</gene>
<dbReference type="InterPro" id="IPR036291">
    <property type="entry name" value="NAD(P)-bd_dom_sf"/>
</dbReference>
<feature type="domain" description="RCK N-terminal" evidence="3">
    <location>
        <begin position="287"/>
        <end position="403"/>
    </location>
</feature>
<dbReference type="GO" id="GO:0006813">
    <property type="term" value="P:potassium ion transport"/>
    <property type="evidence" value="ECO:0007669"/>
    <property type="project" value="InterPro"/>
</dbReference>
<dbReference type="Pfam" id="PF02254">
    <property type="entry name" value="TrkA_N"/>
    <property type="match status" value="2"/>
</dbReference>
<keyword evidence="4" id="KW-0407">Ion channel</keyword>
<dbReference type="SUPFAM" id="SSF51735">
    <property type="entry name" value="NAD(P)-binding Rossmann-fold domains"/>
    <property type="match status" value="2"/>
</dbReference>
<dbReference type="EMBL" id="CACVAZ010000146">
    <property type="protein sequence ID" value="CAA6821749.1"/>
    <property type="molecule type" value="Genomic_DNA"/>
</dbReference>
<feature type="transmembrane region" description="Helical" evidence="2">
    <location>
        <begin position="77"/>
        <end position="102"/>
    </location>
</feature>
<keyword evidence="4" id="KW-0406">Ion transport</keyword>
<dbReference type="InterPro" id="IPR013099">
    <property type="entry name" value="K_chnl_dom"/>
</dbReference>
<organism evidence="4">
    <name type="scientific">uncultured Sulfurovum sp</name>
    <dbReference type="NCBI Taxonomy" id="269237"/>
    <lineage>
        <taxon>Bacteria</taxon>
        <taxon>Pseudomonadati</taxon>
        <taxon>Campylobacterota</taxon>
        <taxon>Epsilonproteobacteria</taxon>
        <taxon>Campylobacterales</taxon>
        <taxon>Sulfurovaceae</taxon>
        <taxon>Sulfurovum</taxon>
        <taxon>environmental samples</taxon>
    </lineage>
</organism>
<feature type="transmembrane region" description="Helical" evidence="2">
    <location>
        <begin position="15"/>
        <end position="34"/>
    </location>
</feature>
<name>A0A6S6U4X9_9BACT</name>
<dbReference type="AlphaFoldDB" id="A0A6S6U4X9"/>
<dbReference type="Pfam" id="PF07885">
    <property type="entry name" value="Ion_trans_2"/>
    <property type="match status" value="1"/>
</dbReference>
<keyword evidence="4" id="KW-0813">Transport</keyword>
<accession>A0A6S6U4X9</accession>
<dbReference type="Gene3D" id="1.10.287.70">
    <property type="match status" value="1"/>
</dbReference>
<dbReference type="PANTHER" id="PTHR43833:SF13">
    <property type="entry name" value="POTASSIUM CHANNEL PROTEIN 2-RELATED"/>
    <property type="match status" value="1"/>
</dbReference>
<evidence type="ECO:0000313" key="4">
    <source>
        <dbReference type="EMBL" id="CAA6821749.1"/>
    </source>
</evidence>
<keyword evidence="2" id="KW-1133">Transmembrane helix</keyword>
<keyword evidence="2" id="KW-0472">Membrane</keyword>
<dbReference type="Gene3D" id="3.40.50.720">
    <property type="entry name" value="NAD(P)-binding Rossmann-like Domain"/>
    <property type="match status" value="2"/>
</dbReference>
<evidence type="ECO:0000259" key="3">
    <source>
        <dbReference type="PROSITE" id="PS51201"/>
    </source>
</evidence>
<keyword evidence="2" id="KW-0812">Transmembrane</keyword>
<proteinExistence type="predicted"/>
<evidence type="ECO:0000256" key="1">
    <source>
        <dbReference type="ARBA" id="ARBA00004651"/>
    </source>
</evidence>
<dbReference type="SUPFAM" id="SSF81324">
    <property type="entry name" value="Voltage-gated potassium channels"/>
    <property type="match status" value="1"/>
</dbReference>
<dbReference type="InterPro" id="IPR003148">
    <property type="entry name" value="RCK_N"/>
</dbReference>
<evidence type="ECO:0000256" key="2">
    <source>
        <dbReference type="SAM" id="Phobius"/>
    </source>
</evidence>
<feature type="transmembrane region" description="Helical" evidence="2">
    <location>
        <begin position="46"/>
        <end position="65"/>
    </location>
</feature>
<dbReference type="PANTHER" id="PTHR43833">
    <property type="entry name" value="POTASSIUM CHANNEL PROTEIN 2-RELATED-RELATED"/>
    <property type="match status" value="1"/>
</dbReference>
<comment type="subcellular location">
    <subcellularLocation>
        <location evidence="1">Cell membrane</location>
        <topology evidence="1">Multi-pass membrane protein</topology>
    </subcellularLocation>
</comment>
<dbReference type="PROSITE" id="PS51201">
    <property type="entry name" value="RCK_N"/>
    <property type="match status" value="1"/>
</dbReference>
<sequence>MNDNALWIILQRLRTPLLVLLVSYAISILGLVLIPGMDDKGEVYQMSFFDAFYFISYTASTIGFGETPYAFTYEQRLWVIVCIYLTVLGWFYAIGSLVSIISDKKLRLEIMRGRFKTRIETIKGEFIIVLGYNYVNAKIIQKLLHADLNVVLVDAKEDKINEFLLEDYSKSVPVMVGNALTTHMLIDAGIKKKTCITVIATFYKEEKNLRIAILTKFLNPKAEVIAKSTFNEISTSISDTDIVHRENPFEIFGKRFDIALTSPHVLILENWIYHNADLSDNTIYLPKGKYIICGYGRLGRVLKEQLDKHEMEYVFIDEAKIAKRDMKEPKSLLRANADDKEVLLSAGIKEAVCLVSGTQSDIDNLSILITAKKLNPDLYLIARENTMEEVSIFEAAKINWIIMLERILINKTSLQLIDPLKHSFLKMILNQNELWASTLVNLLKNQLGANPILIALSISEKSAYAIYHEIQLGKNIPIEVLLTSLKDRSNKHKAIILLLKRQGKEILLPQNEFLKLGDEILFACDQEAKEEIELIASNLYDLCYAYLGEEKKNWLFKKIFSS</sequence>